<accession>A0ABY8C5E4</accession>
<protein>
    <recommendedName>
        <fullName evidence="3">Terminase small subunit</fullName>
    </recommendedName>
</protein>
<proteinExistence type="predicted"/>
<name>A0ABY8C5E4_9MICO</name>
<evidence type="ECO:0000313" key="2">
    <source>
        <dbReference type="Proteomes" id="UP001214553"/>
    </source>
</evidence>
<gene>
    <name evidence="1" type="ORF">PU630_07750</name>
</gene>
<reference evidence="1 2" key="1">
    <citation type="submission" date="2023-03" db="EMBL/GenBank/DDBJ databases">
        <title>Genome sequence of Microbacterium sp. KACC 23027.</title>
        <authorList>
            <person name="Kim S."/>
            <person name="Heo J."/>
            <person name="Kwon S.-W."/>
        </authorList>
    </citation>
    <scope>NUCLEOTIDE SEQUENCE [LARGE SCALE GENOMIC DNA]</scope>
    <source>
        <strain evidence="1 2">KACC 23027</strain>
    </source>
</reference>
<dbReference type="Proteomes" id="UP001214553">
    <property type="component" value="Chromosome"/>
</dbReference>
<dbReference type="EMBL" id="CP119108">
    <property type="protein sequence ID" value="WEG10425.1"/>
    <property type="molecule type" value="Genomic_DNA"/>
</dbReference>
<sequence>MAAPRPPAGLSTKSAKFWRETLKLFELDPPELQILEYACREFDLIQRMDAALVDLPLVVPGSNGQDVSHPLLAEVRQHRVTFSQLLNRLALPDAVTADMKSAARSQHAQRAAAERWQLNK</sequence>
<evidence type="ECO:0008006" key="3">
    <source>
        <dbReference type="Google" id="ProtNLM"/>
    </source>
</evidence>
<keyword evidence="2" id="KW-1185">Reference proteome</keyword>
<dbReference type="RefSeq" id="WP_275279788.1">
    <property type="nucleotide sequence ID" value="NZ_CP119108.1"/>
</dbReference>
<evidence type="ECO:0000313" key="1">
    <source>
        <dbReference type="EMBL" id="WEG10425.1"/>
    </source>
</evidence>
<organism evidence="1 2">
    <name type="scientific">Microbacterium horticulturae</name>
    <dbReference type="NCBI Taxonomy" id="3028316"/>
    <lineage>
        <taxon>Bacteria</taxon>
        <taxon>Bacillati</taxon>
        <taxon>Actinomycetota</taxon>
        <taxon>Actinomycetes</taxon>
        <taxon>Micrococcales</taxon>
        <taxon>Microbacteriaceae</taxon>
        <taxon>Microbacterium</taxon>
    </lineage>
</organism>